<dbReference type="Pfam" id="PF04542">
    <property type="entry name" value="Sigma70_r2"/>
    <property type="match status" value="1"/>
</dbReference>
<keyword evidence="2" id="KW-0805">Transcription regulation</keyword>
<dbReference type="STRING" id="393003.SAMN05660461_1011"/>
<dbReference type="SUPFAM" id="SSF88946">
    <property type="entry name" value="Sigma2 domain of RNA polymerase sigma factors"/>
    <property type="match status" value="1"/>
</dbReference>
<dbReference type="InterPro" id="IPR007627">
    <property type="entry name" value="RNA_pol_sigma70_r2"/>
</dbReference>
<evidence type="ECO:0000256" key="1">
    <source>
        <dbReference type="ARBA" id="ARBA00010641"/>
    </source>
</evidence>
<feature type="domain" description="RNA polymerase sigma-70 region 2" evidence="5">
    <location>
        <begin position="16"/>
        <end position="83"/>
    </location>
</feature>
<dbReference type="Proteomes" id="UP000190166">
    <property type="component" value="Unassembled WGS sequence"/>
</dbReference>
<keyword evidence="3" id="KW-0731">Sigma factor</keyword>
<accession>A0A1T5NBJ2</accession>
<evidence type="ECO:0000256" key="3">
    <source>
        <dbReference type="ARBA" id="ARBA00023082"/>
    </source>
</evidence>
<sequence>MDTQSLHLEERFKRIYLENKDRLYHFVKRYTKDPLIVEDLVQECFIKVWDNLPSLKDDAMIYPLLRTYVYRIVVNHNQKEARRLLRDAAFNEKQPLSVSFEEDLLFKDGWRSFHEVINTLPEKRRKIFLLKQQHGYTHQEIADQLKVSVKAIEKHLSLANQVLREKFVADKLVVVLILLSMQAEFM</sequence>
<protein>
    <submittedName>
        <fullName evidence="7">RNA polymerase sigma-70 factor, ECF subfamily</fullName>
    </submittedName>
</protein>
<dbReference type="InterPro" id="IPR014284">
    <property type="entry name" value="RNA_pol_sigma-70_dom"/>
</dbReference>
<dbReference type="NCBIfam" id="TIGR02937">
    <property type="entry name" value="sigma70-ECF"/>
    <property type="match status" value="1"/>
</dbReference>
<dbReference type="SUPFAM" id="SSF88659">
    <property type="entry name" value="Sigma3 and sigma4 domains of RNA polymerase sigma factors"/>
    <property type="match status" value="1"/>
</dbReference>
<dbReference type="GO" id="GO:0016987">
    <property type="term" value="F:sigma factor activity"/>
    <property type="evidence" value="ECO:0007669"/>
    <property type="project" value="UniProtKB-KW"/>
</dbReference>
<dbReference type="Gene3D" id="1.10.10.10">
    <property type="entry name" value="Winged helix-like DNA-binding domain superfamily/Winged helix DNA-binding domain"/>
    <property type="match status" value="1"/>
</dbReference>
<evidence type="ECO:0000313" key="8">
    <source>
        <dbReference type="Proteomes" id="UP000190166"/>
    </source>
</evidence>
<dbReference type="InterPro" id="IPR013249">
    <property type="entry name" value="RNA_pol_sigma70_r4_t2"/>
</dbReference>
<dbReference type="AlphaFoldDB" id="A0A1T5NBJ2"/>
<reference evidence="7 8" key="1">
    <citation type="submission" date="2017-02" db="EMBL/GenBank/DDBJ databases">
        <authorList>
            <person name="Peterson S.W."/>
        </authorList>
    </citation>
    <scope>NUCLEOTIDE SEQUENCE [LARGE SCALE GENOMIC DNA]</scope>
    <source>
        <strain evidence="7 8">DSM 18108</strain>
    </source>
</reference>
<dbReference type="InterPro" id="IPR039425">
    <property type="entry name" value="RNA_pol_sigma-70-like"/>
</dbReference>
<dbReference type="GO" id="GO:0003677">
    <property type="term" value="F:DNA binding"/>
    <property type="evidence" value="ECO:0007669"/>
    <property type="project" value="InterPro"/>
</dbReference>
<name>A0A1T5NBJ2_9BACT</name>
<keyword evidence="8" id="KW-1185">Reference proteome</keyword>
<keyword evidence="4" id="KW-0804">Transcription</keyword>
<evidence type="ECO:0000256" key="4">
    <source>
        <dbReference type="ARBA" id="ARBA00023163"/>
    </source>
</evidence>
<dbReference type="InterPro" id="IPR013325">
    <property type="entry name" value="RNA_pol_sigma_r2"/>
</dbReference>
<comment type="similarity">
    <text evidence="1">Belongs to the sigma-70 factor family. ECF subfamily.</text>
</comment>
<evidence type="ECO:0000313" key="7">
    <source>
        <dbReference type="EMBL" id="SKC97811.1"/>
    </source>
</evidence>
<dbReference type="RefSeq" id="WP_079468308.1">
    <property type="nucleotide sequence ID" value="NZ_FUZZ01000001.1"/>
</dbReference>
<dbReference type="CDD" id="cd06171">
    <property type="entry name" value="Sigma70_r4"/>
    <property type="match status" value="1"/>
</dbReference>
<dbReference type="GO" id="GO:0006352">
    <property type="term" value="P:DNA-templated transcription initiation"/>
    <property type="evidence" value="ECO:0007669"/>
    <property type="project" value="InterPro"/>
</dbReference>
<organism evidence="7 8">
    <name type="scientific">Chitinophaga ginsengisegetis</name>
    <dbReference type="NCBI Taxonomy" id="393003"/>
    <lineage>
        <taxon>Bacteria</taxon>
        <taxon>Pseudomonadati</taxon>
        <taxon>Bacteroidota</taxon>
        <taxon>Chitinophagia</taxon>
        <taxon>Chitinophagales</taxon>
        <taxon>Chitinophagaceae</taxon>
        <taxon>Chitinophaga</taxon>
    </lineage>
</organism>
<dbReference type="PANTHER" id="PTHR43133:SF46">
    <property type="entry name" value="RNA POLYMERASE SIGMA-70 FACTOR ECF SUBFAMILY"/>
    <property type="match status" value="1"/>
</dbReference>
<evidence type="ECO:0000256" key="2">
    <source>
        <dbReference type="ARBA" id="ARBA00023015"/>
    </source>
</evidence>
<dbReference type="PANTHER" id="PTHR43133">
    <property type="entry name" value="RNA POLYMERASE ECF-TYPE SIGMA FACTO"/>
    <property type="match status" value="1"/>
</dbReference>
<proteinExistence type="inferred from homology"/>
<feature type="domain" description="RNA polymerase sigma factor 70 region 4 type 2" evidence="6">
    <location>
        <begin position="112"/>
        <end position="159"/>
    </location>
</feature>
<dbReference type="Gene3D" id="1.10.1740.10">
    <property type="match status" value="1"/>
</dbReference>
<dbReference type="EMBL" id="FUZZ01000001">
    <property type="protein sequence ID" value="SKC97811.1"/>
    <property type="molecule type" value="Genomic_DNA"/>
</dbReference>
<evidence type="ECO:0000259" key="6">
    <source>
        <dbReference type="Pfam" id="PF08281"/>
    </source>
</evidence>
<dbReference type="InterPro" id="IPR013324">
    <property type="entry name" value="RNA_pol_sigma_r3/r4-like"/>
</dbReference>
<dbReference type="Pfam" id="PF08281">
    <property type="entry name" value="Sigma70_r4_2"/>
    <property type="match status" value="1"/>
</dbReference>
<gene>
    <name evidence="7" type="ORF">SAMN05660461_1011</name>
</gene>
<dbReference type="InterPro" id="IPR036388">
    <property type="entry name" value="WH-like_DNA-bd_sf"/>
</dbReference>
<evidence type="ECO:0000259" key="5">
    <source>
        <dbReference type="Pfam" id="PF04542"/>
    </source>
</evidence>